<dbReference type="CDD" id="cd00054">
    <property type="entry name" value="EGF_CA"/>
    <property type="match status" value="2"/>
</dbReference>
<proteinExistence type="predicted"/>
<feature type="domain" description="EGF-like" evidence="8">
    <location>
        <begin position="245"/>
        <end position="281"/>
    </location>
</feature>
<dbReference type="GO" id="GO:0016020">
    <property type="term" value="C:membrane"/>
    <property type="evidence" value="ECO:0007669"/>
    <property type="project" value="UniProtKB-SubCell"/>
</dbReference>
<feature type="disulfide bond" evidence="4">
    <location>
        <begin position="271"/>
        <end position="280"/>
    </location>
</feature>
<organism evidence="9 10">
    <name type="scientific">Trichostrongylus colubriformis</name>
    <name type="common">Black scour worm</name>
    <dbReference type="NCBI Taxonomy" id="6319"/>
    <lineage>
        <taxon>Eukaryota</taxon>
        <taxon>Metazoa</taxon>
        <taxon>Ecdysozoa</taxon>
        <taxon>Nematoda</taxon>
        <taxon>Chromadorea</taxon>
        <taxon>Rhabditida</taxon>
        <taxon>Rhabditina</taxon>
        <taxon>Rhabditomorpha</taxon>
        <taxon>Strongyloidea</taxon>
        <taxon>Trichostrongylidae</taxon>
        <taxon>Trichostrongylus</taxon>
    </lineage>
</organism>
<dbReference type="SMART" id="SM00274">
    <property type="entry name" value="FOLN"/>
    <property type="match status" value="3"/>
</dbReference>
<dbReference type="SMART" id="SM00181">
    <property type="entry name" value="EGF"/>
    <property type="match status" value="4"/>
</dbReference>
<dbReference type="GO" id="GO:0005509">
    <property type="term" value="F:calcium ion binding"/>
    <property type="evidence" value="ECO:0007669"/>
    <property type="project" value="InterPro"/>
</dbReference>
<evidence type="ECO:0000256" key="1">
    <source>
        <dbReference type="ARBA" id="ARBA00022536"/>
    </source>
</evidence>
<dbReference type="AlphaFoldDB" id="A0AAN8F631"/>
<dbReference type="InterPro" id="IPR000742">
    <property type="entry name" value="EGF"/>
</dbReference>
<evidence type="ECO:0000256" key="2">
    <source>
        <dbReference type="ARBA" id="ARBA00022737"/>
    </source>
</evidence>
<comment type="caution">
    <text evidence="9">The sequence shown here is derived from an EMBL/GenBank/DDBJ whole genome shotgun (WGS) entry which is preliminary data.</text>
</comment>
<dbReference type="EMBL" id="WIXE01014829">
    <property type="protein sequence ID" value="KAK5973986.1"/>
    <property type="molecule type" value="Genomic_DNA"/>
</dbReference>
<dbReference type="PROSITE" id="PS00022">
    <property type="entry name" value="EGF_1"/>
    <property type="match status" value="2"/>
</dbReference>
<dbReference type="SUPFAM" id="SSF57196">
    <property type="entry name" value="EGF/Laminin"/>
    <property type="match status" value="3"/>
</dbReference>
<feature type="signal peptide" evidence="7">
    <location>
        <begin position="1"/>
        <end position="23"/>
    </location>
</feature>
<dbReference type="InterPro" id="IPR051022">
    <property type="entry name" value="Notch_Cell-Fate_Det"/>
</dbReference>
<keyword evidence="6" id="KW-0812">Transmembrane</keyword>
<dbReference type="Gene3D" id="2.10.25.10">
    <property type="entry name" value="Laminin"/>
    <property type="match status" value="3"/>
</dbReference>
<feature type="domain" description="EGF-like" evidence="8">
    <location>
        <begin position="208"/>
        <end position="242"/>
    </location>
</feature>
<dbReference type="PROSITE" id="PS01186">
    <property type="entry name" value="EGF_2"/>
    <property type="match status" value="2"/>
</dbReference>
<evidence type="ECO:0000256" key="4">
    <source>
        <dbReference type="PROSITE-ProRule" id="PRU00076"/>
    </source>
</evidence>
<keyword evidence="2" id="KW-0677">Repeat</keyword>
<dbReference type="SMART" id="SM00179">
    <property type="entry name" value="EGF_CA"/>
    <property type="match status" value="2"/>
</dbReference>
<protein>
    <recommendedName>
        <fullName evidence="8">EGF-like domain-containing protein</fullName>
    </recommendedName>
</protein>
<keyword evidence="7" id="KW-0732">Signal</keyword>
<evidence type="ECO:0000256" key="5">
    <source>
        <dbReference type="SAM" id="MobiDB-lite"/>
    </source>
</evidence>
<keyword evidence="3 4" id="KW-1015">Disulfide bond</keyword>
<feature type="compositionally biased region" description="Polar residues" evidence="5">
    <location>
        <begin position="517"/>
        <end position="531"/>
    </location>
</feature>
<evidence type="ECO:0000256" key="7">
    <source>
        <dbReference type="SAM" id="SignalP"/>
    </source>
</evidence>
<dbReference type="InterPro" id="IPR001881">
    <property type="entry name" value="EGF-like_Ca-bd_dom"/>
</dbReference>
<dbReference type="Proteomes" id="UP001331761">
    <property type="component" value="Unassembled WGS sequence"/>
</dbReference>
<sequence>MPGYKPMIPLLFMVVCYIALCEADNDTVLHFSDLHNGQAVWTVAESNLPWVGSYDYLRLNTTAVIVLLKVVDSFTGKTLAECSDVTGGETHWSSFRWTLQSDILLCTVSPNNSSRTVFPLSGNPRKFSIRLEAARGPACVRDVMIHDEHYLSCPPQPKLGSFSFFSLMCGCPYQHEDYDTAVVSSTEPPFPIFGMEKAVQSTGQQVWTLGPCANLVCHNGGTCVVAEEGSAACLCTDGFIGASCEIDVCSTVPCQNGGQCKANGGEARCICPLGFTGILCESAINVCDPPCVNGDCFIVNNTKRCECHPGFIGTTCNMEDVCSRGAVCALYGEEAKCIVHEPSDNSTDDASFNVGYECRCPHPLNGEYVDCLALHLSTSITFAHNRPVPSTMATTSIPTSTMDMVTEEEEDVSDVIMITTPSLQYTSPIFYTTLSSPTSRETSTPTFPLITTSTQKHLITYPEEGKNHILASTTDYNESSSPSITFTSAMTTTSTEKYIPTEVPPMESTVTQQWQESSSTVTQPWRESSSGRPPVIMPENRSITTTATMQATTFGRVPVKASKTNSVDFNERQSPAASWLIAIAAMIALALMLLATTLFILRYVRQSRKLHGKYNPAREEHALSTAFSIPMSRVPKEERLI</sequence>
<feature type="disulfide bond" evidence="4">
    <location>
        <begin position="307"/>
        <end position="316"/>
    </location>
</feature>
<dbReference type="FunFam" id="2.10.25.10:FF:000118">
    <property type="entry name" value="protein delta homolog 2"/>
    <property type="match status" value="1"/>
</dbReference>
<feature type="transmembrane region" description="Helical" evidence="6">
    <location>
        <begin position="579"/>
        <end position="601"/>
    </location>
</feature>
<feature type="domain" description="EGF-like" evidence="8">
    <location>
        <begin position="283"/>
        <end position="317"/>
    </location>
</feature>
<feature type="chain" id="PRO_5042841030" description="EGF-like domain-containing protein" evidence="7">
    <location>
        <begin position="24"/>
        <end position="641"/>
    </location>
</feature>
<keyword evidence="6" id="KW-0472">Membrane</keyword>
<dbReference type="PANTHER" id="PTHR24049">
    <property type="entry name" value="CRUMBS FAMILY MEMBER"/>
    <property type="match status" value="1"/>
</dbReference>
<evidence type="ECO:0000313" key="9">
    <source>
        <dbReference type="EMBL" id="KAK5973986.1"/>
    </source>
</evidence>
<comment type="caution">
    <text evidence="4">Lacks conserved residue(s) required for the propagation of feature annotation.</text>
</comment>
<accession>A0AAN8F631</accession>
<keyword evidence="6" id="KW-1133">Transmembrane helix</keyword>
<dbReference type="PROSITE" id="PS50026">
    <property type="entry name" value="EGF_3"/>
    <property type="match status" value="3"/>
</dbReference>
<keyword evidence="10" id="KW-1185">Reference proteome</keyword>
<feature type="region of interest" description="Disordered" evidence="5">
    <location>
        <begin position="517"/>
        <end position="538"/>
    </location>
</feature>
<evidence type="ECO:0000259" key="8">
    <source>
        <dbReference type="PROSITE" id="PS50026"/>
    </source>
</evidence>
<evidence type="ECO:0000313" key="10">
    <source>
        <dbReference type="Proteomes" id="UP001331761"/>
    </source>
</evidence>
<gene>
    <name evidence="9" type="ORF">GCK32_004269</name>
</gene>
<name>A0AAN8F631_TRICO</name>
<reference evidence="9 10" key="1">
    <citation type="submission" date="2019-10" db="EMBL/GenBank/DDBJ databases">
        <title>Assembly and Annotation for the nematode Trichostrongylus colubriformis.</title>
        <authorList>
            <person name="Martin J."/>
        </authorList>
    </citation>
    <scope>NUCLEOTIDE SEQUENCE [LARGE SCALE GENOMIC DNA]</scope>
    <source>
        <strain evidence="9">G859</strain>
        <tissue evidence="9">Whole worm</tissue>
    </source>
</reference>
<dbReference type="InterPro" id="IPR003645">
    <property type="entry name" value="Fol_N"/>
</dbReference>
<dbReference type="Pfam" id="PF00008">
    <property type="entry name" value="EGF"/>
    <property type="match status" value="2"/>
</dbReference>
<evidence type="ECO:0000256" key="6">
    <source>
        <dbReference type="SAM" id="Phobius"/>
    </source>
</evidence>
<keyword evidence="1 4" id="KW-0245">EGF-like domain</keyword>
<evidence type="ECO:0000256" key="3">
    <source>
        <dbReference type="ARBA" id="ARBA00023157"/>
    </source>
</evidence>
<dbReference type="FunFam" id="2.10.25.10:FF:000373">
    <property type="entry name" value="sushi, nidogen and EGF-like domain-containing protein 1"/>
    <property type="match status" value="1"/>
</dbReference>